<dbReference type="STRING" id="69222.BG55_04615"/>
<dbReference type="EMBL" id="JFHN01000026">
    <property type="protein sequence ID" value="EXU76560.1"/>
    <property type="molecule type" value="Genomic_DNA"/>
</dbReference>
<comment type="caution">
    <text evidence="4">The sequence shown here is derived from an EMBL/GenBank/DDBJ whole genome shotgun (WGS) entry which is preliminary data.</text>
</comment>
<accession>A0A014NRR8</accession>
<evidence type="ECO:0000313" key="4">
    <source>
        <dbReference type="EMBL" id="EXU76560.1"/>
    </source>
</evidence>
<keyword evidence="5" id="KW-1185">Reference proteome</keyword>
<evidence type="ECO:0000256" key="1">
    <source>
        <dbReference type="ARBA" id="ARBA00009226"/>
    </source>
</evidence>
<dbReference type="GO" id="GO:0071978">
    <property type="term" value="P:bacterial-type flagellum-dependent swarming motility"/>
    <property type="evidence" value="ECO:0007669"/>
    <property type="project" value="TreeGrafter"/>
</dbReference>
<evidence type="ECO:0000313" key="5">
    <source>
        <dbReference type="Proteomes" id="UP000019918"/>
    </source>
</evidence>
<proteinExistence type="inferred from homology"/>
<dbReference type="Pfam" id="PF01052">
    <property type="entry name" value="FliMN_C"/>
    <property type="match status" value="1"/>
</dbReference>
<gene>
    <name evidence="4" type="ORF">BG55_04615</name>
</gene>
<dbReference type="Proteomes" id="UP000019918">
    <property type="component" value="Unassembled WGS sequence"/>
</dbReference>
<dbReference type="PATRIC" id="fig|69222.5.peg.955"/>
<organism evidence="4 5">
    <name type="scientific">Erwinia mallotivora</name>
    <dbReference type="NCBI Taxonomy" id="69222"/>
    <lineage>
        <taxon>Bacteria</taxon>
        <taxon>Pseudomonadati</taxon>
        <taxon>Pseudomonadota</taxon>
        <taxon>Gammaproteobacteria</taxon>
        <taxon>Enterobacterales</taxon>
        <taxon>Erwiniaceae</taxon>
        <taxon>Erwinia</taxon>
    </lineage>
</organism>
<dbReference type="Gene3D" id="2.30.330.10">
    <property type="entry name" value="SpoA-like"/>
    <property type="match status" value="1"/>
</dbReference>
<evidence type="ECO:0000259" key="3">
    <source>
        <dbReference type="Pfam" id="PF26304"/>
    </source>
</evidence>
<dbReference type="InterPro" id="IPR001543">
    <property type="entry name" value="FliN-like_C"/>
</dbReference>
<comment type="similarity">
    <text evidence="1">Belongs to the FliN/MopA/SpaO family.</text>
</comment>
<evidence type="ECO:0000259" key="2">
    <source>
        <dbReference type="Pfam" id="PF01052"/>
    </source>
</evidence>
<reference evidence="4 5" key="1">
    <citation type="submission" date="2014-02" db="EMBL/GenBank/DDBJ databases">
        <title>Draft genome of Erwinia mallotivora strain BT-MARDI, a papaya dieback pathogen.</title>
        <authorList>
            <person name="Redzuan R."/>
            <person name="Abu Bakar N."/>
            <person name="Badrun R."/>
            <person name="Mohd Raih M.F."/>
            <person name="Rozano L."/>
            <person name="Mat Amin N."/>
        </authorList>
    </citation>
    <scope>NUCLEOTIDE SEQUENCE [LARGE SCALE GENOMIC DNA]</scope>
    <source>
        <strain evidence="4 5">BT-MARDI</strain>
    </source>
</reference>
<sequence>MSLRQHLRVFNKKQTPLERQMSQHPDSRIVDIQKDARYLTLLLTDSQQNQTEAFLHIDHWLDVMSVQLPGVPWQQVPLNYLVCWLNSMQLSFLVKDTIWEVQTITLPEQALPERMLSLPAQPCPLLCLKWPVDHNADNENGDQLREKIPFILRYVLGTSQLPLATLVDVAVGDLLLIKQYSPHLAIGQRCLFTFNYDRYQEVIVEEQLYDESQEYRAEEETLLQWTQLPVDIEFVLDSRTVTLNDLDDICPGTVLPVSPQAEHQVKIYLNRKFFGQGELVALENGTLAVEVNKVNNMNARLTGYSDVE</sequence>
<dbReference type="InterPro" id="IPR058805">
    <property type="entry name" value="SpaO_FliMN_C_rel"/>
</dbReference>
<dbReference type="RefSeq" id="WP_034934728.1">
    <property type="nucleotide sequence ID" value="NZ_JFHN01000026.1"/>
</dbReference>
<dbReference type="InterPro" id="IPR036429">
    <property type="entry name" value="SpoA-like_sf"/>
</dbReference>
<dbReference type="GO" id="GO:0050918">
    <property type="term" value="P:positive chemotaxis"/>
    <property type="evidence" value="ECO:0007669"/>
    <property type="project" value="TreeGrafter"/>
</dbReference>
<dbReference type="PANTHER" id="PTHR30034">
    <property type="entry name" value="FLAGELLAR MOTOR SWITCH PROTEIN FLIM"/>
    <property type="match status" value="1"/>
</dbReference>
<dbReference type="PANTHER" id="PTHR30034:SF5">
    <property type="entry name" value="SECRETION SYSTEM APPARATUS PROTEIN SSAQ"/>
    <property type="match status" value="1"/>
</dbReference>
<protein>
    <submittedName>
        <fullName evidence="4">Type III secretion system protein</fullName>
    </submittedName>
</protein>
<feature type="domain" description="SpaO FliM/N C-terminal related" evidence="3">
    <location>
        <begin position="146"/>
        <end position="207"/>
    </location>
</feature>
<feature type="domain" description="Flagellar motor switch protein FliN-like C-terminal" evidence="2">
    <location>
        <begin position="227"/>
        <end position="294"/>
    </location>
</feature>
<dbReference type="OrthoDB" id="6620871at2"/>
<dbReference type="AlphaFoldDB" id="A0A014NRR8"/>
<dbReference type="SUPFAM" id="SSF101801">
    <property type="entry name" value="Surface presentation of antigens (SPOA)"/>
    <property type="match status" value="1"/>
</dbReference>
<dbReference type="Pfam" id="PF26304">
    <property type="entry name" value="FliMN_C_rel"/>
    <property type="match status" value="1"/>
</dbReference>
<name>A0A014NRR8_9GAMM</name>